<dbReference type="EMBL" id="CP000780">
    <property type="protein sequence ID" value="ABS55758.1"/>
    <property type="molecule type" value="Genomic_DNA"/>
</dbReference>
<dbReference type="GeneID" id="5410329"/>
<evidence type="ECO:0000313" key="3">
    <source>
        <dbReference type="Proteomes" id="UP000002408"/>
    </source>
</evidence>
<keyword evidence="1" id="KW-0472">Membrane</keyword>
<organism evidence="2 3">
    <name type="scientific">Methanoregula boonei (strain DSM 21154 / JCM 14090 / 6A8)</name>
    <dbReference type="NCBI Taxonomy" id="456442"/>
    <lineage>
        <taxon>Archaea</taxon>
        <taxon>Methanobacteriati</taxon>
        <taxon>Methanobacteriota</taxon>
        <taxon>Stenosarchaea group</taxon>
        <taxon>Methanomicrobia</taxon>
        <taxon>Methanomicrobiales</taxon>
        <taxon>Methanoregulaceae</taxon>
        <taxon>Methanoregula</taxon>
    </lineage>
</organism>
<gene>
    <name evidence="2" type="ordered locus">Mboo_1240</name>
</gene>
<reference evidence="3" key="1">
    <citation type="journal article" date="2015" name="Microbiology">
        <title>Genome of Methanoregula boonei 6A8 reveals adaptations to oligotrophic peatland environments.</title>
        <authorList>
            <person name="Braeuer S."/>
            <person name="Cadillo-Quiroz H."/>
            <person name="Kyrpides N."/>
            <person name="Woyke T."/>
            <person name="Goodwin L."/>
            <person name="Detter C."/>
            <person name="Podell S."/>
            <person name="Yavitt J.B."/>
            <person name="Zinder S.H."/>
        </authorList>
    </citation>
    <scope>NUCLEOTIDE SEQUENCE [LARGE SCALE GENOMIC DNA]</scope>
    <source>
        <strain evidence="3">DSM 21154 / JCM 14090 / 6A8</strain>
    </source>
</reference>
<dbReference type="eggNOG" id="arCOG09497">
    <property type="taxonomic scope" value="Archaea"/>
</dbReference>
<evidence type="ECO:0000256" key="1">
    <source>
        <dbReference type="SAM" id="Phobius"/>
    </source>
</evidence>
<feature type="transmembrane region" description="Helical" evidence="1">
    <location>
        <begin position="247"/>
        <end position="266"/>
    </location>
</feature>
<dbReference type="Proteomes" id="UP000002408">
    <property type="component" value="Chromosome"/>
</dbReference>
<name>A7I7P7_METB6</name>
<keyword evidence="1" id="KW-0812">Transmembrane</keyword>
<dbReference type="HOGENOM" id="CLU_1025303_0_0_2"/>
<proteinExistence type="predicted"/>
<accession>A7I7P7</accession>
<dbReference type="KEGG" id="mbn:Mboo_1240"/>
<evidence type="ECO:0000313" key="2">
    <source>
        <dbReference type="EMBL" id="ABS55758.1"/>
    </source>
</evidence>
<keyword evidence="1" id="KW-1133">Transmembrane helix</keyword>
<dbReference type="RefSeq" id="WP_012106789.1">
    <property type="nucleotide sequence ID" value="NC_009712.1"/>
</dbReference>
<sequence>MDNYTSLKPKIDHLAKDALIIENEIQHLFISIRNPKKSPITSEKWKTLDRDRTEYHNFIIKHYEFWYTYSHFLVQILYEEKEPEFRELHDGKMIDYTGPNSILDKTIVTTKVHTFYGISDLLQFNEEIRCQYDPQSLAQQILGLFSKQQGIVLALLEISLLLPYKKIPEKEIFESQMKEFQQPIININNTGIFNNEMILPIQSFYAACDFIENKIEDRVKQEELKTKVKEFQGLNNRQKYLEKYQQFVNILADHFTLLYPVVVFLMQQVPK</sequence>
<keyword evidence="3" id="KW-1185">Reference proteome</keyword>
<protein>
    <submittedName>
        <fullName evidence="2">Uncharacterized protein</fullName>
    </submittedName>
</protein>
<dbReference type="AlphaFoldDB" id="A7I7P7"/>